<keyword evidence="5" id="KW-0285">Flavoprotein</keyword>
<dbReference type="AlphaFoldDB" id="B9YAT7"/>
<dbReference type="GO" id="GO:0008202">
    <property type="term" value="P:steroid metabolic process"/>
    <property type="evidence" value="ECO:0007669"/>
    <property type="project" value="UniProtKB-ARBA"/>
</dbReference>
<evidence type="ECO:0000259" key="10">
    <source>
        <dbReference type="Pfam" id="PF04205"/>
    </source>
</evidence>
<dbReference type="STRING" id="545696.HOLDEFILI_02944"/>
<dbReference type="Pfam" id="PF00890">
    <property type="entry name" value="FAD_binding_2"/>
    <property type="match status" value="1"/>
</dbReference>
<evidence type="ECO:0000256" key="1">
    <source>
        <dbReference type="ARBA" id="ARBA00001917"/>
    </source>
</evidence>
<evidence type="ECO:0000256" key="8">
    <source>
        <dbReference type="ARBA" id="ARBA00049922"/>
    </source>
</evidence>
<feature type="domain" description="FAD-dependent oxidoreductase 2 FAD-binding" evidence="9">
    <location>
        <begin position="57"/>
        <end position="524"/>
    </location>
</feature>
<dbReference type="InterPro" id="IPR006311">
    <property type="entry name" value="TAT_signal"/>
</dbReference>
<gene>
    <name evidence="11" type="ORF">HOLDEFILI_02944</name>
</gene>
<keyword evidence="7" id="KW-0560">Oxidoreductase</keyword>
<reference evidence="11 12" key="2">
    <citation type="submission" date="2009-02" db="EMBL/GenBank/DDBJ databases">
        <title>Draft genome sequence of Holdemania filiformis DSM 12042.</title>
        <authorList>
            <person name="Sudarsanam P."/>
            <person name="Ley R."/>
            <person name="Guruge J."/>
            <person name="Turnbaugh P.J."/>
            <person name="Mahowald M."/>
            <person name="Liep D."/>
            <person name="Gordon J."/>
        </authorList>
    </citation>
    <scope>NUCLEOTIDE SEQUENCE [LARGE SCALE GENOMIC DNA]</scope>
    <source>
        <strain evidence="11 12">DSM 12042</strain>
    </source>
</reference>
<evidence type="ECO:0000259" key="9">
    <source>
        <dbReference type="Pfam" id="PF00890"/>
    </source>
</evidence>
<evidence type="ECO:0000256" key="7">
    <source>
        <dbReference type="ARBA" id="ARBA00023002"/>
    </source>
</evidence>
<dbReference type="GO" id="GO:0016020">
    <property type="term" value="C:membrane"/>
    <property type="evidence" value="ECO:0007669"/>
    <property type="project" value="InterPro"/>
</dbReference>
<reference evidence="11 12" key="1">
    <citation type="submission" date="2008-12" db="EMBL/GenBank/DDBJ databases">
        <authorList>
            <person name="Fulton L."/>
            <person name="Clifton S."/>
            <person name="Fulton B."/>
            <person name="Xu J."/>
            <person name="Minx P."/>
            <person name="Pepin K.H."/>
            <person name="Johnson M."/>
            <person name="Bhonagiri V."/>
            <person name="Nash W.E."/>
            <person name="Mardis E.R."/>
            <person name="Wilson R.K."/>
        </authorList>
    </citation>
    <scope>NUCLEOTIDE SEQUENCE [LARGE SCALE GENOMIC DNA]</scope>
    <source>
        <strain evidence="11 12">DSM 12042</strain>
    </source>
</reference>
<dbReference type="InterPro" id="IPR050315">
    <property type="entry name" value="FAD-oxidoreductase_2"/>
</dbReference>
<protein>
    <recommendedName>
        <fullName evidence="4">Urocanate reductase</fullName>
        <ecNumber evidence="3">1.3.99.33</ecNumber>
    </recommendedName>
</protein>
<dbReference type="NCBIfam" id="TIGR01409">
    <property type="entry name" value="TAT_signal_seq"/>
    <property type="match status" value="1"/>
</dbReference>
<dbReference type="Pfam" id="PF10518">
    <property type="entry name" value="TAT_signal"/>
    <property type="match status" value="1"/>
</dbReference>
<comment type="cofactor">
    <cofactor evidence="1">
        <name>FMN</name>
        <dbReference type="ChEBI" id="CHEBI:58210"/>
    </cofactor>
</comment>
<sequence length="654" mass="71065">MKPEEGKKMKNISRRDFLKGSAATVAGAAALGLLGACSTNDAPAASTTEEKFDKECDFLIVGYGLAGEAAALEANDIDPNAKICILEKMEEAQAGGNSIASGQTVIVPAPDDLDTFKKYLIACSQPNPIPEEYVDFMAKEFSDQRGWIQATVDKVGYELGYVGGGPLAWGSLVTEFPDLDGSSFKGCSAHVRKAGTTFEYGGVWRGFDLAVRDRGENIELMFSTAFTSLIQNLETKEVKGVVAKGADGKEIRIKANKGVLLACGGYENNLQMQRDFHGMDVVYTGGTPGNTGDGIHALMNTGAKIWHMKNQTQSGGFWLGIKVPEHEATFMRNFSMAGKSWIEVCADNKRFYNESAAYHRQHMKFKEYGHYVDLPHDRALPVDLIFDEKTRTAGAIVTKWLSWPITTEGYVWSDDNSEEVAKGWIIKADTIEELAGKLGRDPEALKATIDAYNLGCKSGRDEFGRSIETMEPIDTAPFYAVGITPTLVATTGGAERNVKAQVLDWNDNPIPNLYEAGELGSYVSNLYQNGMFLAEAIATGRAAADTAFGGRSTVTTEVSGEVEEAIDITKKPDGQYDQLIKGNHGEYTLRATVEGGKITNLEIVSGRENMFMDDDQLKAFFDEVINGQNVEVDAISGATLDSNNLLDALKAIFK</sequence>
<dbReference type="PANTHER" id="PTHR43400:SF10">
    <property type="entry name" value="3-OXOSTEROID 1-DEHYDROGENASE"/>
    <property type="match status" value="1"/>
</dbReference>
<dbReference type="InterPro" id="IPR036188">
    <property type="entry name" value="FAD/NAD-bd_sf"/>
</dbReference>
<dbReference type="GO" id="GO:0010181">
    <property type="term" value="F:FMN binding"/>
    <property type="evidence" value="ECO:0007669"/>
    <property type="project" value="InterPro"/>
</dbReference>
<dbReference type="HOGENOM" id="CLU_011398_4_3_9"/>
<evidence type="ECO:0000256" key="5">
    <source>
        <dbReference type="ARBA" id="ARBA00022630"/>
    </source>
</evidence>
<dbReference type="GO" id="GO:0033765">
    <property type="term" value="F:steroid dehydrogenase activity, acting on the CH-CH group of donors"/>
    <property type="evidence" value="ECO:0007669"/>
    <property type="project" value="UniProtKB-ARBA"/>
</dbReference>
<dbReference type="eggNOG" id="COG1053">
    <property type="taxonomic scope" value="Bacteria"/>
</dbReference>
<organism evidence="11 12">
    <name type="scientific">Holdemania filiformis DSM 12042</name>
    <dbReference type="NCBI Taxonomy" id="545696"/>
    <lineage>
        <taxon>Bacteria</taxon>
        <taxon>Bacillati</taxon>
        <taxon>Bacillota</taxon>
        <taxon>Erysipelotrichia</taxon>
        <taxon>Erysipelotrichales</taxon>
        <taxon>Erysipelotrichaceae</taxon>
        <taxon>Holdemania</taxon>
    </lineage>
</organism>
<proteinExistence type="predicted"/>
<evidence type="ECO:0000256" key="4">
    <source>
        <dbReference type="ARBA" id="ARBA00015872"/>
    </source>
</evidence>
<dbReference type="Pfam" id="PF04205">
    <property type="entry name" value="FMN_bind"/>
    <property type="match status" value="1"/>
</dbReference>
<dbReference type="EC" id="1.3.99.33" evidence="3"/>
<evidence type="ECO:0000313" key="11">
    <source>
        <dbReference type="EMBL" id="EEF66906.1"/>
    </source>
</evidence>
<comment type="catalytic activity">
    <reaction evidence="8">
        <text>dihydrourocanate + A = urocanate + AH2</text>
        <dbReference type="Rhea" id="RHEA:36059"/>
        <dbReference type="ChEBI" id="CHEBI:13193"/>
        <dbReference type="ChEBI" id="CHEBI:17499"/>
        <dbReference type="ChEBI" id="CHEBI:27247"/>
        <dbReference type="ChEBI" id="CHEBI:72991"/>
        <dbReference type="EC" id="1.3.99.33"/>
    </reaction>
</comment>
<evidence type="ECO:0000313" key="12">
    <source>
        <dbReference type="Proteomes" id="UP000005950"/>
    </source>
</evidence>
<comment type="caution">
    <text evidence="11">The sequence shown here is derived from an EMBL/GenBank/DDBJ whole genome shotgun (WGS) entry which is preliminary data.</text>
</comment>
<feature type="domain" description="FMN-binding" evidence="10">
    <location>
        <begin position="582"/>
        <end position="651"/>
    </location>
</feature>
<dbReference type="Gene3D" id="3.90.1010.20">
    <property type="match status" value="1"/>
</dbReference>
<dbReference type="SUPFAM" id="SSF56425">
    <property type="entry name" value="Succinate dehydrogenase/fumarate reductase flavoprotein, catalytic domain"/>
    <property type="match status" value="1"/>
</dbReference>
<evidence type="ECO:0000256" key="2">
    <source>
        <dbReference type="ARBA" id="ARBA00001974"/>
    </source>
</evidence>
<dbReference type="Gene3D" id="3.90.700.10">
    <property type="entry name" value="Succinate dehydrogenase/fumarate reductase flavoprotein, catalytic domain"/>
    <property type="match status" value="1"/>
</dbReference>
<dbReference type="InterPro" id="IPR027477">
    <property type="entry name" value="Succ_DH/fumarate_Rdtase_cat_sf"/>
</dbReference>
<dbReference type="SUPFAM" id="SSF51905">
    <property type="entry name" value="FAD/NAD(P)-binding domain"/>
    <property type="match status" value="1"/>
</dbReference>
<evidence type="ECO:0000256" key="3">
    <source>
        <dbReference type="ARBA" id="ARBA00013137"/>
    </source>
</evidence>
<dbReference type="Proteomes" id="UP000005950">
    <property type="component" value="Unassembled WGS sequence"/>
</dbReference>
<comment type="cofactor">
    <cofactor evidence="2">
        <name>FAD</name>
        <dbReference type="ChEBI" id="CHEBI:57692"/>
    </cofactor>
</comment>
<name>B9YAT7_9FIRM</name>
<dbReference type="Gene3D" id="3.50.50.60">
    <property type="entry name" value="FAD/NAD(P)-binding domain"/>
    <property type="match status" value="1"/>
</dbReference>
<dbReference type="InterPro" id="IPR003953">
    <property type="entry name" value="FAD-dep_OxRdtase_2_FAD-bd"/>
</dbReference>
<dbReference type="PANTHER" id="PTHR43400">
    <property type="entry name" value="FUMARATE REDUCTASE"/>
    <property type="match status" value="1"/>
</dbReference>
<dbReference type="EMBL" id="ACCF01000188">
    <property type="protein sequence ID" value="EEF66906.1"/>
    <property type="molecule type" value="Genomic_DNA"/>
</dbReference>
<accession>B9YAT7</accession>
<evidence type="ECO:0000256" key="6">
    <source>
        <dbReference type="ARBA" id="ARBA00022827"/>
    </source>
</evidence>
<dbReference type="PROSITE" id="PS51318">
    <property type="entry name" value="TAT"/>
    <property type="match status" value="1"/>
</dbReference>
<dbReference type="InterPro" id="IPR019546">
    <property type="entry name" value="TAT_signal_bac_arc"/>
</dbReference>
<dbReference type="InterPro" id="IPR007329">
    <property type="entry name" value="FMN-bd"/>
</dbReference>
<keyword evidence="6" id="KW-0274">FAD</keyword>